<dbReference type="GO" id="GO:0004803">
    <property type="term" value="F:transposase activity"/>
    <property type="evidence" value="ECO:0007669"/>
    <property type="project" value="InterPro"/>
</dbReference>
<dbReference type="STRING" id="651661.SAMN05660293_05488"/>
<sequence>MRRQPKLIAGVDISKYTLDIALISDKNETASFKINNCAADLRNFVRGIKEQFKLRNADLAFCAENMGLYGIFLTDVLIKMHIQLFLESPLQIKRSLGLHRGKTDKADAIRIAEYARKNFTSLREWTPPRPCINKMQELLTIRKRLLKVKVILKGNSKIERHYLDSVSAENLAAHSFRSLDAVTKDISAIESQLTTIVQSDETLSHLYDLVTSVPGIGNVIGIHLLIYTNEFKDFANPKKFASFCGVAPFPWSSGISVLGKTKVSFYANKELKSLLHMAAMQNVKKTDSSLAKYYQRKVMEGKNKMSTLNALRNKLIHRIFSCVMNNRRYEERVS</sequence>
<evidence type="ECO:0000259" key="1">
    <source>
        <dbReference type="Pfam" id="PF01548"/>
    </source>
</evidence>
<dbReference type="Pfam" id="PF01548">
    <property type="entry name" value="DEDD_Tnp_IS110"/>
    <property type="match status" value="1"/>
</dbReference>
<dbReference type="InterPro" id="IPR047650">
    <property type="entry name" value="Transpos_IS110"/>
</dbReference>
<gene>
    <name evidence="3" type="ORF">SAMN05660293_05488</name>
</gene>
<dbReference type="OrthoDB" id="964423at2"/>
<dbReference type="GO" id="GO:0003677">
    <property type="term" value="F:DNA binding"/>
    <property type="evidence" value="ECO:0007669"/>
    <property type="project" value="InterPro"/>
</dbReference>
<name>A0A1T5HFX4_9BACT</name>
<organism evidence="3 4">
    <name type="scientific">Dyadobacter psychrophilus</name>
    <dbReference type="NCBI Taxonomy" id="651661"/>
    <lineage>
        <taxon>Bacteria</taxon>
        <taxon>Pseudomonadati</taxon>
        <taxon>Bacteroidota</taxon>
        <taxon>Cytophagia</taxon>
        <taxon>Cytophagales</taxon>
        <taxon>Spirosomataceae</taxon>
        <taxon>Dyadobacter</taxon>
    </lineage>
</organism>
<feature type="domain" description="Transposase IS110-like N-terminal" evidence="1">
    <location>
        <begin position="9"/>
        <end position="147"/>
    </location>
</feature>
<evidence type="ECO:0000313" key="4">
    <source>
        <dbReference type="Proteomes" id="UP000190897"/>
    </source>
</evidence>
<reference evidence="4" key="1">
    <citation type="submission" date="2017-02" db="EMBL/GenBank/DDBJ databases">
        <authorList>
            <person name="Varghese N."/>
            <person name="Submissions S."/>
        </authorList>
    </citation>
    <scope>NUCLEOTIDE SEQUENCE [LARGE SCALE GENOMIC DNA]</scope>
    <source>
        <strain evidence="4">DSM 22270</strain>
    </source>
</reference>
<evidence type="ECO:0000259" key="2">
    <source>
        <dbReference type="Pfam" id="PF02371"/>
    </source>
</evidence>
<keyword evidence="4" id="KW-1185">Reference proteome</keyword>
<proteinExistence type="predicted"/>
<dbReference type="Proteomes" id="UP000190897">
    <property type="component" value="Unassembled WGS sequence"/>
</dbReference>
<accession>A0A1T5HFX4</accession>
<dbReference type="InterPro" id="IPR002525">
    <property type="entry name" value="Transp_IS110-like_N"/>
</dbReference>
<dbReference type="GO" id="GO:0006313">
    <property type="term" value="P:DNA transposition"/>
    <property type="evidence" value="ECO:0007669"/>
    <property type="project" value="InterPro"/>
</dbReference>
<dbReference type="PANTHER" id="PTHR33055:SF3">
    <property type="entry name" value="PUTATIVE TRANSPOSASE FOR IS117-RELATED"/>
    <property type="match status" value="1"/>
</dbReference>
<dbReference type="Pfam" id="PF02371">
    <property type="entry name" value="Transposase_20"/>
    <property type="match status" value="1"/>
</dbReference>
<dbReference type="RefSeq" id="WP_082217910.1">
    <property type="nucleotide sequence ID" value="NZ_FUZA01000014.1"/>
</dbReference>
<protein>
    <submittedName>
        <fullName evidence="3">Transposase</fullName>
    </submittedName>
</protein>
<dbReference type="AlphaFoldDB" id="A0A1T5HFX4"/>
<dbReference type="InterPro" id="IPR003346">
    <property type="entry name" value="Transposase_20"/>
</dbReference>
<dbReference type="NCBIfam" id="NF033542">
    <property type="entry name" value="transpos_IS110"/>
    <property type="match status" value="1"/>
</dbReference>
<dbReference type="EMBL" id="FUZA01000014">
    <property type="protein sequence ID" value="SKC19578.1"/>
    <property type="molecule type" value="Genomic_DNA"/>
</dbReference>
<evidence type="ECO:0000313" key="3">
    <source>
        <dbReference type="EMBL" id="SKC19578.1"/>
    </source>
</evidence>
<dbReference type="PANTHER" id="PTHR33055">
    <property type="entry name" value="TRANSPOSASE FOR INSERTION SEQUENCE ELEMENT IS1111A"/>
    <property type="match status" value="1"/>
</dbReference>
<feature type="domain" description="Transposase IS116/IS110/IS902 C-terminal" evidence="2">
    <location>
        <begin position="208"/>
        <end position="295"/>
    </location>
</feature>